<evidence type="ECO:0000256" key="2">
    <source>
        <dbReference type="SAM" id="Phobius"/>
    </source>
</evidence>
<protein>
    <submittedName>
        <fullName evidence="3">Uncharacterized protein</fullName>
    </submittedName>
</protein>
<evidence type="ECO:0000256" key="1">
    <source>
        <dbReference type="SAM" id="MobiDB-lite"/>
    </source>
</evidence>
<keyword evidence="2" id="KW-0812">Transmembrane</keyword>
<feature type="transmembrane region" description="Helical" evidence="2">
    <location>
        <begin position="78"/>
        <end position="97"/>
    </location>
</feature>
<feature type="transmembrane region" description="Helical" evidence="2">
    <location>
        <begin position="48"/>
        <end position="66"/>
    </location>
</feature>
<keyword evidence="2" id="KW-1133">Transmembrane helix</keyword>
<sequence>MSTKEQSEGDSPAYEPEEPQASTSSGTHPPRTEQPEDLFLSGRTSSNIISILDMVWTGLEVVLVLMCILPNDRTSWEIAVTCLIPNVIQFSGAFLMYKRTEKIQDSLILFRSCQLWFVLAFLTVSLQAAFLTWTTVTGVITKFLVFILLLKFFWRFTVMFFINEFHNQLELICLSHNNYTLLLDVAEQTTANRITTQEPPSSLACDSRQTLLSLNSSSS</sequence>
<keyword evidence="4" id="KW-1185">Reference proteome</keyword>
<dbReference type="AlphaFoldDB" id="A0A8J2JY44"/>
<name>A0A8J2JY44_9HEXA</name>
<proteinExistence type="predicted"/>
<feature type="region of interest" description="Disordered" evidence="1">
    <location>
        <begin position="1"/>
        <end position="37"/>
    </location>
</feature>
<reference evidence="3" key="1">
    <citation type="submission" date="2021-06" db="EMBL/GenBank/DDBJ databases">
        <authorList>
            <person name="Hodson N. C."/>
            <person name="Mongue J. A."/>
            <person name="Jaron S. K."/>
        </authorList>
    </citation>
    <scope>NUCLEOTIDE SEQUENCE</scope>
</reference>
<accession>A0A8J2JY44</accession>
<feature type="transmembrane region" description="Helical" evidence="2">
    <location>
        <begin position="109"/>
        <end position="131"/>
    </location>
</feature>
<gene>
    <name evidence="3" type="ORF">AFUS01_LOCUS15018</name>
</gene>
<dbReference type="EMBL" id="CAJVCH010130587">
    <property type="protein sequence ID" value="CAG7726088.1"/>
    <property type="molecule type" value="Genomic_DNA"/>
</dbReference>
<comment type="caution">
    <text evidence="3">The sequence shown here is derived from an EMBL/GenBank/DDBJ whole genome shotgun (WGS) entry which is preliminary data.</text>
</comment>
<organism evidence="3 4">
    <name type="scientific">Allacma fusca</name>
    <dbReference type="NCBI Taxonomy" id="39272"/>
    <lineage>
        <taxon>Eukaryota</taxon>
        <taxon>Metazoa</taxon>
        <taxon>Ecdysozoa</taxon>
        <taxon>Arthropoda</taxon>
        <taxon>Hexapoda</taxon>
        <taxon>Collembola</taxon>
        <taxon>Symphypleona</taxon>
        <taxon>Sminthuridae</taxon>
        <taxon>Allacma</taxon>
    </lineage>
</organism>
<keyword evidence="2" id="KW-0472">Membrane</keyword>
<dbReference type="Proteomes" id="UP000708208">
    <property type="component" value="Unassembled WGS sequence"/>
</dbReference>
<evidence type="ECO:0000313" key="4">
    <source>
        <dbReference type="Proteomes" id="UP000708208"/>
    </source>
</evidence>
<feature type="transmembrane region" description="Helical" evidence="2">
    <location>
        <begin position="143"/>
        <end position="162"/>
    </location>
</feature>
<evidence type="ECO:0000313" key="3">
    <source>
        <dbReference type="EMBL" id="CAG7726088.1"/>
    </source>
</evidence>